<organism evidence="2 3">
    <name type="scientific">Ideonella azotifigens</name>
    <dbReference type="NCBI Taxonomy" id="513160"/>
    <lineage>
        <taxon>Bacteria</taxon>
        <taxon>Pseudomonadati</taxon>
        <taxon>Pseudomonadota</taxon>
        <taxon>Betaproteobacteria</taxon>
        <taxon>Burkholderiales</taxon>
        <taxon>Sphaerotilaceae</taxon>
        <taxon>Ideonella</taxon>
    </lineage>
</organism>
<comment type="caution">
    <text evidence="2">The sequence shown here is derived from an EMBL/GenBank/DDBJ whole genome shotgun (WGS) entry which is preliminary data.</text>
</comment>
<evidence type="ECO:0000313" key="2">
    <source>
        <dbReference type="EMBL" id="GAA0747589.1"/>
    </source>
</evidence>
<dbReference type="EMBL" id="BAAAEW010000007">
    <property type="protein sequence ID" value="GAA0747589.1"/>
    <property type="molecule type" value="Genomic_DNA"/>
</dbReference>
<evidence type="ECO:0000313" key="3">
    <source>
        <dbReference type="Proteomes" id="UP001500279"/>
    </source>
</evidence>
<protein>
    <recommendedName>
        <fullName evidence="4">L,D-transpeptidase</fullName>
    </recommendedName>
</protein>
<evidence type="ECO:0000256" key="1">
    <source>
        <dbReference type="SAM" id="MobiDB-lite"/>
    </source>
</evidence>
<feature type="region of interest" description="Disordered" evidence="1">
    <location>
        <begin position="48"/>
        <end position="79"/>
    </location>
</feature>
<evidence type="ECO:0008006" key="4">
    <source>
        <dbReference type="Google" id="ProtNLM"/>
    </source>
</evidence>
<reference evidence="2 3" key="1">
    <citation type="journal article" date="2019" name="Int. J. Syst. Evol. Microbiol.">
        <title>The Global Catalogue of Microorganisms (GCM) 10K type strain sequencing project: providing services to taxonomists for standard genome sequencing and annotation.</title>
        <authorList>
            <consortium name="The Broad Institute Genomics Platform"/>
            <consortium name="The Broad Institute Genome Sequencing Center for Infectious Disease"/>
            <person name="Wu L."/>
            <person name="Ma J."/>
        </authorList>
    </citation>
    <scope>NUCLEOTIDE SEQUENCE [LARGE SCALE GENOMIC DNA]</scope>
    <source>
        <strain evidence="2 3">JCM 15503</strain>
    </source>
</reference>
<sequence>MNWIAETGDNHGHPFVLVDKQAASLRVYRADGSLAGATTVLLGRTRGDLTQPGVGERTQTGHLLPEDLTTPAGRFESEPGRNRVGEDVVWVDHAAALAIHRLRPGASQAERLRRLASVTPEDNRASAGCVVVPVSFYLDVVQPLLGQQAGVVYILPERGMGEGTQWADGLSPTHLRPVALK</sequence>
<proteinExistence type="predicted"/>
<gene>
    <name evidence="2" type="ORF">GCM10009107_16250</name>
</gene>
<keyword evidence="3" id="KW-1185">Reference proteome</keyword>
<dbReference type="RefSeq" id="WP_211361441.1">
    <property type="nucleotide sequence ID" value="NZ_BAAAEW010000007.1"/>
</dbReference>
<dbReference type="Proteomes" id="UP001500279">
    <property type="component" value="Unassembled WGS sequence"/>
</dbReference>
<accession>A0ABN1JW89</accession>
<name>A0ABN1JW89_9BURK</name>